<dbReference type="GO" id="GO:0004553">
    <property type="term" value="F:hydrolase activity, hydrolyzing O-glycosyl compounds"/>
    <property type="evidence" value="ECO:0007669"/>
    <property type="project" value="UniProtKB-ARBA"/>
</dbReference>
<feature type="domain" description="LamG-like jellyroll fold" evidence="4">
    <location>
        <begin position="192"/>
        <end position="327"/>
    </location>
</feature>
<dbReference type="SUPFAM" id="SSF49899">
    <property type="entry name" value="Concanavalin A-like lectins/glucanases"/>
    <property type="match status" value="1"/>
</dbReference>
<keyword evidence="6" id="KW-1185">Reference proteome</keyword>
<dbReference type="Gene3D" id="2.60.120.200">
    <property type="match status" value="1"/>
</dbReference>
<keyword evidence="2" id="KW-1015">Disulfide bond</keyword>
<keyword evidence="1 3" id="KW-0732">Signal</keyword>
<dbReference type="SMART" id="SM00560">
    <property type="entry name" value="LamGL"/>
    <property type="match status" value="1"/>
</dbReference>
<gene>
    <name evidence="5" type="ORF">GO621_02545</name>
</gene>
<dbReference type="PROSITE" id="PS51257">
    <property type="entry name" value="PROKAR_LIPOPROTEIN"/>
    <property type="match status" value="1"/>
</dbReference>
<dbReference type="Proteomes" id="UP000462014">
    <property type="component" value="Unassembled WGS sequence"/>
</dbReference>
<evidence type="ECO:0000313" key="5">
    <source>
        <dbReference type="EMBL" id="MVN20413.1"/>
    </source>
</evidence>
<feature type="chain" id="PRO_5029777148" description="LamG-like jellyroll fold domain-containing protein" evidence="3">
    <location>
        <begin position="24"/>
        <end position="338"/>
    </location>
</feature>
<dbReference type="RefSeq" id="WP_157563900.1">
    <property type="nucleotide sequence ID" value="NZ_WPIK01000002.1"/>
</dbReference>
<feature type="signal peptide" evidence="3">
    <location>
        <begin position="1"/>
        <end position="23"/>
    </location>
</feature>
<evidence type="ECO:0000313" key="6">
    <source>
        <dbReference type="Proteomes" id="UP000462014"/>
    </source>
</evidence>
<reference evidence="5 6" key="1">
    <citation type="submission" date="2019-12" db="EMBL/GenBank/DDBJ databases">
        <title>Mucilaginibacter sp. HMF7410 genome sequencing and assembly.</title>
        <authorList>
            <person name="Kang H."/>
            <person name="Cha I."/>
            <person name="Kim H."/>
            <person name="Joh K."/>
        </authorList>
    </citation>
    <scope>NUCLEOTIDE SEQUENCE [LARGE SCALE GENOMIC DNA]</scope>
    <source>
        <strain evidence="5 6">HMF7410</strain>
    </source>
</reference>
<evidence type="ECO:0000256" key="2">
    <source>
        <dbReference type="ARBA" id="ARBA00023157"/>
    </source>
</evidence>
<dbReference type="InterPro" id="IPR006558">
    <property type="entry name" value="LamG-like"/>
</dbReference>
<dbReference type="InterPro" id="IPR013320">
    <property type="entry name" value="ConA-like_dom_sf"/>
</dbReference>
<evidence type="ECO:0000259" key="4">
    <source>
        <dbReference type="SMART" id="SM00560"/>
    </source>
</evidence>
<dbReference type="EMBL" id="WPIK01000002">
    <property type="protein sequence ID" value="MVN20413.1"/>
    <property type="molecule type" value="Genomic_DNA"/>
</dbReference>
<accession>A0A7K1SSX5</accession>
<evidence type="ECO:0000256" key="3">
    <source>
        <dbReference type="SAM" id="SignalP"/>
    </source>
</evidence>
<organism evidence="5 6">
    <name type="scientific">Mucilaginibacter arboris</name>
    <dbReference type="NCBI Taxonomy" id="2682090"/>
    <lineage>
        <taxon>Bacteria</taxon>
        <taxon>Pseudomonadati</taxon>
        <taxon>Bacteroidota</taxon>
        <taxon>Sphingobacteriia</taxon>
        <taxon>Sphingobacteriales</taxon>
        <taxon>Sphingobacteriaceae</taxon>
        <taxon>Mucilaginibacter</taxon>
    </lineage>
</organism>
<dbReference type="GO" id="GO:0005975">
    <property type="term" value="P:carbohydrate metabolic process"/>
    <property type="evidence" value="ECO:0007669"/>
    <property type="project" value="UniProtKB-ARBA"/>
</dbReference>
<comment type="caution">
    <text evidence="5">The sequence shown here is derived from an EMBL/GenBank/DDBJ whole genome shotgun (WGS) entry which is preliminary data.</text>
</comment>
<protein>
    <recommendedName>
        <fullName evidence="4">LamG-like jellyroll fold domain-containing protein</fullName>
    </recommendedName>
</protein>
<sequence length="338" mass="37157">MKINNKYVVPALLAFLLSCSFFACKKSTSQVTFNADKKNITTAIDSATNFYSNSVEGKRAGNYSVGSRADLKTAIDLATAVKASTQYSQQEVDNATANLRRAIITFQSRLIQDVSADNLIAQWKFTGNANDASGHGHNGTLMTGYINSGASPVDGNTLPQLIPDRFNQANSAYDFQNGANIEVPYTTDLNPKELTITLWVKRHETNPDNYMFSLNTYNGFKFQLQGNNFLFLTIHADDGYHDVDSNPGVVPADVWTYIAVSYTNGTMKFYINDKLVKTAAVTGTPITLPTPVNLVIGQSLPKSQMGTSYFKGSMDDIRFYSRALTDAEVLSIYTTEQP</sequence>
<dbReference type="Gene3D" id="1.20.1270.90">
    <property type="entry name" value="AF1782-like"/>
    <property type="match status" value="1"/>
</dbReference>
<evidence type="ECO:0000256" key="1">
    <source>
        <dbReference type="ARBA" id="ARBA00022729"/>
    </source>
</evidence>
<proteinExistence type="predicted"/>
<name>A0A7K1SSX5_9SPHI</name>
<dbReference type="AlphaFoldDB" id="A0A7K1SSX5"/>
<dbReference type="Pfam" id="PF13385">
    <property type="entry name" value="Laminin_G_3"/>
    <property type="match status" value="1"/>
</dbReference>